<evidence type="ECO:0008006" key="5">
    <source>
        <dbReference type="Google" id="ProtNLM"/>
    </source>
</evidence>
<keyword evidence="2" id="KW-1133">Transmembrane helix</keyword>
<feature type="compositionally biased region" description="Polar residues" evidence="1">
    <location>
        <begin position="318"/>
        <end position="329"/>
    </location>
</feature>
<gene>
    <name evidence="3" type="ORF">D9619_006869</name>
</gene>
<accession>A0A8H5B4W1</accession>
<keyword evidence="2" id="KW-0472">Membrane</keyword>
<dbReference type="OrthoDB" id="3265734at2759"/>
<evidence type="ECO:0000256" key="1">
    <source>
        <dbReference type="SAM" id="MobiDB-lite"/>
    </source>
</evidence>
<evidence type="ECO:0000256" key="2">
    <source>
        <dbReference type="SAM" id="Phobius"/>
    </source>
</evidence>
<keyword evidence="4" id="KW-1185">Reference proteome</keyword>
<reference evidence="3 4" key="1">
    <citation type="journal article" date="2020" name="ISME J.">
        <title>Uncovering the hidden diversity of litter-decomposition mechanisms in mushroom-forming fungi.</title>
        <authorList>
            <person name="Floudas D."/>
            <person name="Bentzer J."/>
            <person name="Ahren D."/>
            <person name="Johansson T."/>
            <person name="Persson P."/>
            <person name="Tunlid A."/>
        </authorList>
    </citation>
    <scope>NUCLEOTIDE SEQUENCE [LARGE SCALE GENOMIC DNA]</scope>
    <source>
        <strain evidence="3 4">CBS 101986</strain>
    </source>
</reference>
<evidence type="ECO:0000313" key="4">
    <source>
        <dbReference type="Proteomes" id="UP000567179"/>
    </source>
</evidence>
<dbReference type="Gene3D" id="2.60.120.260">
    <property type="entry name" value="Galactose-binding domain-like"/>
    <property type="match status" value="1"/>
</dbReference>
<sequence length="382" mass="39876">MPQQVSIDDTNTTLIQYSGTWEPLVGSTRQWEGTSHVSLDPGASATFSFRGYQVWVWGTIPAGTGSNLYDVAIDGGTPNVTSRTSNGSANYNDVYYQSSLLRDTYHTVVIRNLGSSANANTEVQLDRFMFETNDEIPRFTPPGGPITSGASSTGTLPSASTSPSITPSPQATSGGSSSTTRVGAIAGAVIGVLVVIIIVLGFFLWKRKKASKQGEMEKATGGRPASVTAVPFPLEPAPAGHSPSGSDPRSVQTRDHAHTATGAQSQSTPLSEKARYIRQSAHDLSGAGPMPTVTSPSTTSSSALSPGSTASVGERSLQHQPSLGMSDMSSMYAPHVPTQTHGGFQRSVTDVTSSIPEADEAMPVHPPPAYSNGARDDSPLIP</sequence>
<protein>
    <recommendedName>
        <fullName evidence="5">Mid2 domain-containing protein</fullName>
    </recommendedName>
</protein>
<dbReference type="EMBL" id="JAACJJ010000042">
    <property type="protein sequence ID" value="KAF5316789.1"/>
    <property type="molecule type" value="Genomic_DNA"/>
</dbReference>
<proteinExistence type="predicted"/>
<evidence type="ECO:0000313" key="3">
    <source>
        <dbReference type="EMBL" id="KAF5316789.1"/>
    </source>
</evidence>
<name>A0A8H5B4W1_9AGAR</name>
<feature type="compositionally biased region" description="Low complexity" evidence="1">
    <location>
        <begin position="292"/>
        <end position="312"/>
    </location>
</feature>
<feature type="compositionally biased region" description="Polar residues" evidence="1">
    <location>
        <begin position="337"/>
        <end position="355"/>
    </location>
</feature>
<feature type="region of interest" description="Disordered" evidence="1">
    <location>
        <begin position="134"/>
        <end position="180"/>
    </location>
</feature>
<feature type="compositionally biased region" description="Low complexity" evidence="1">
    <location>
        <begin position="155"/>
        <end position="180"/>
    </location>
</feature>
<keyword evidence="2" id="KW-0812">Transmembrane</keyword>
<feature type="transmembrane region" description="Helical" evidence="2">
    <location>
        <begin position="182"/>
        <end position="205"/>
    </location>
</feature>
<feature type="region of interest" description="Disordered" evidence="1">
    <location>
        <begin position="213"/>
        <end position="382"/>
    </location>
</feature>
<comment type="caution">
    <text evidence="3">The sequence shown here is derived from an EMBL/GenBank/DDBJ whole genome shotgun (WGS) entry which is preliminary data.</text>
</comment>
<dbReference type="Proteomes" id="UP000567179">
    <property type="component" value="Unassembled WGS sequence"/>
</dbReference>
<dbReference type="AlphaFoldDB" id="A0A8H5B4W1"/>
<organism evidence="3 4">
    <name type="scientific">Psilocybe cf. subviscida</name>
    <dbReference type="NCBI Taxonomy" id="2480587"/>
    <lineage>
        <taxon>Eukaryota</taxon>
        <taxon>Fungi</taxon>
        <taxon>Dikarya</taxon>
        <taxon>Basidiomycota</taxon>
        <taxon>Agaricomycotina</taxon>
        <taxon>Agaricomycetes</taxon>
        <taxon>Agaricomycetidae</taxon>
        <taxon>Agaricales</taxon>
        <taxon>Agaricineae</taxon>
        <taxon>Strophariaceae</taxon>
        <taxon>Psilocybe</taxon>
    </lineage>
</organism>
<feature type="compositionally biased region" description="Polar residues" evidence="1">
    <location>
        <begin position="261"/>
        <end position="270"/>
    </location>
</feature>